<evidence type="ECO:0000313" key="5">
    <source>
        <dbReference type="Proteomes" id="UP001273136"/>
    </source>
</evidence>
<dbReference type="Proteomes" id="UP001273136">
    <property type="component" value="Unassembled WGS sequence"/>
</dbReference>
<dbReference type="AlphaFoldDB" id="A0AAE4SAK8"/>
<accession>A0AAE4SAK8</accession>
<dbReference type="SUPFAM" id="SSF69336">
    <property type="entry name" value="Alpha subunit of glutamate synthase, C-terminal domain"/>
    <property type="match status" value="1"/>
</dbReference>
<evidence type="ECO:0000256" key="1">
    <source>
        <dbReference type="ARBA" id="ARBA00004830"/>
    </source>
</evidence>
<reference evidence="4" key="1">
    <citation type="submission" date="2023-06" db="EMBL/GenBank/DDBJ databases">
        <title>Genome sequence of Methancorpusculaceae sp. Ag1.</title>
        <authorList>
            <person name="Protasov E."/>
            <person name="Platt K."/>
            <person name="Poehlein A."/>
            <person name="Daniel R."/>
            <person name="Brune A."/>
        </authorList>
    </citation>
    <scope>NUCLEOTIDE SEQUENCE</scope>
    <source>
        <strain evidence="4">Ag1</strain>
    </source>
</reference>
<gene>
    <name evidence="4" type="ORF">McpAg1_09940</name>
</gene>
<dbReference type="RefSeq" id="WP_338094189.1">
    <property type="nucleotide sequence ID" value="NZ_JAWDKA010000005.1"/>
</dbReference>
<dbReference type="Gene3D" id="2.160.20.60">
    <property type="entry name" value="Glutamate synthase, alpha subunit, C-terminal domain"/>
    <property type="match status" value="2"/>
</dbReference>
<dbReference type="EMBL" id="JAWDKA010000005">
    <property type="protein sequence ID" value="MDV0441783.1"/>
    <property type="molecule type" value="Genomic_DNA"/>
</dbReference>
<evidence type="ECO:0000313" key="4">
    <source>
        <dbReference type="EMBL" id="MDV0441783.1"/>
    </source>
</evidence>
<organism evidence="4 5">
    <name type="scientific">Methanorbis furvi</name>
    <dbReference type="NCBI Taxonomy" id="3028299"/>
    <lineage>
        <taxon>Archaea</taxon>
        <taxon>Methanobacteriati</taxon>
        <taxon>Methanobacteriota</taxon>
        <taxon>Stenosarchaea group</taxon>
        <taxon>Methanomicrobia</taxon>
        <taxon>Methanomicrobiales</taxon>
        <taxon>Methanocorpusculaceae</taxon>
        <taxon>Methanorbis</taxon>
    </lineage>
</organism>
<name>A0AAE4SAK8_9EURY</name>
<protein>
    <recommendedName>
        <fullName evidence="2">formylmethanofuran dehydrogenase</fullName>
        <ecNumber evidence="2">1.2.7.12</ecNumber>
    </recommendedName>
</protein>
<sequence>MRRITLIMRDSIDPHLPIEAEVITPETLSKTVLVNVYVGNQKMMLSEVFDIRVDGEAAGPAATEIVIIGDASRVKRVGEYMTDGRIVVEGSIGMHCGDFMTGGTIEIMGDAGDWLGREMLGGKIICHGNAGNYCGSGYRGGRKGVRGGEIFVKGDVGDYCGECLFGGVVHVMGSAGLHAGVNMKGGKLIIEGNAVMPCGDMFAGECTIFGHVDDFMPTFAEVGKVVENGRELTVFTGDLAHRNGKGTLRVGSYTRI</sequence>
<dbReference type="EC" id="1.2.7.12" evidence="2"/>
<comment type="catalytic activity">
    <reaction evidence="3">
        <text>N-formylmethanofuran + 2 oxidized [2Fe-2S]-[ferredoxin] + H2O = methanofuran + 2 reduced [2Fe-2S]-[ferredoxin] + CO2 + H(+)</text>
        <dbReference type="Rhea" id="RHEA:19841"/>
        <dbReference type="Rhea" id="RHEA-COMP:10000"/>
        <dbReference type="Rhea" id="RHEA-COMP:10001"/>
        <dbReference type="ChEBI" id="CHEBI:15377"/>
        <dbReference type="ChEBI" id="CHEBI:15378"/>
        <dbReference type="ChEBI" id="CHEBI:16526"/>
        <dbReference type="ChEBI" id="CHEBI:33737"/>
        <dbReference type="ChEBI" id="CHEBI:33738"/>
        <dbReference type="ChEBI" id="CHEBI:57727"/>
        <dbReference type="ChEBI" id="CHEBI:58151"/>
        <dbReference type="EC" id="1.2.7.12"/>
    </reaction>
</comment>
<evidence type="ECO:0000256" key="2">
    <source>
        <dbReference type="ARBA" id="ARBA00012692"/>
    </source>
</evidence>
<comment type="pathway">
    <text evidence="1">One-carbon metabolism; methanogenesis from CO(2); 5,10-methenyl-5,6,7,8-tetrahydromethanopterin from CO(2): step 1/3.</text>
</comment>
<dbReference type="GO" id="GO:0046914">
    <property type="term" value="F:transition metal ion binding"/>
    <property type="evidence" value="ECO:0007669"/>
    <property type="project" value="InterPro"/>
</dbReference>
<dbReference type="GO" id="GO:0015948">
    <property type="term" value="P:methanogenesis"/>
    <property type="evidence" value="ECO:0007669"/>
    <property type="project" value="InterPro"/>
</dbReference>
<keyword evidence="5" id="KW-1185">Reference proteome</keyword>
<dbReference type="InterPro" id="IPR036485">
    <property type="entry name" value="Glu_synth_asu_C_sf"/>
</dbReference>
<comment type="caution">
    <text evidence="4">The sequence shown here is derived from an EMBL/GenBank/DDBJ whole genome shotgun (WGS) entry which is preliminary data.</text>
</comment>
<proteinExistence type="predicted"/>
<evidence type="ECO:0000256" key="3">
    <source>
        <dbReference type="ARBA" id="ARBA00048228"/>
    </source>
</evidence>
<dbReference type="InterPro" id="IPR017550">
    <property type="entry name" value="Formylmethanofuran_DH_suC"/>
</dbReference>
<dbReference type="PANTHER" id="PTHR39673:SF5">
    <property type="entry name" value="TUNGSTEN-CONTAINING FORMYLMETHANOFURAN DEHYDROGENASE 2 SUBUNIT C"/>
    <property type="match status" value="1"/>
</dbReference>
<dbReference type="NCBIfam" id="TIGR03122">
    <property type="entry name" value="one_C_dehyd_C"/>
    <property type="match status" value="1"/>
</dbReference>
<dbReference type="PANTHER" id="PTHR39673">
    <property type="entry name" value="TUNGSTEN FORMYLMETHANOFURAN DEHYDROGENASE, SUBUNIT C (FWDC)"/>
    <property type="match status" value="1"/>
</dbReference>
<dbReference type="GO" id="GO:0018493">
    <property type="term" value="F:formylmethanofuran dehydrogenase activity"/>
    <property type="evidence" value="ECO:0007669"/>
    <property type="project" value="UniProtKB-EC"/>
</dbReference>